<sequence length="98" mass="10886">MITIKQKHKTNYIFGVAVILLVTAFFGNLFIEGWNWSFFDFLLAAILLFGVAFIINLVVKSNKAFMTKLIACATILLIFLLIWIELAVGLLGSPFAGS</sequence>
<dbReference type="RefSeq" id="WP_122546086.1">
    <property type="nucleotide sequence ID" value="NZ_QWIV01000006.1"/>
</dbReference>
<reference evidence="2 3" key="1">
    <citation type="submission" date="2018-08" db="EMBL/GenBank/DDBJ databases">
        <title>Chryseobacterium nematophagum: a novel matrix digesting pathogen of nematodes.</title>
        <authorList>
            <person name="Page A."/>
            <person name="Roberts M."/>
            <person name="Felix M.-A."/>
            <person name="Weir W."/>
        </authorList>
    </citation>
    <scope>NUCLEOTIDE SEQUENCE [LARGE SCALE GENOMIC DNA]</scope>
    <source>
        <strain evidence="2 3">JUb275</strain>
    </source>
</reference>
<feature type="transmembrane region" description="Helical" evidence="1">
    <location>
        <begin position="12"/>
        <end position="31"/>
    </location>
</feature>
<dbReference type="EMBL" id="QWIV01000006">
    <property type="protein sequence ID" value="RMZ60484.1"/>
    <property type="molecule type" value="Genomic_DNA"/>
</dbReference>
<keyword evidence="1" id="KW-0812">Transmembrane</keyword>
<evidence type="ECO:0000256" key="1">
    <source>
        <dbReference type="SAM" id="Phobius"/>
    </source>
</evidence>
<feature type="transmembrane region" description="Helical" evidence="1">
    <location>
        <begin position="37"/>
        <end position="58"/>
    </location>
</feature>
<name>A0A3M7LEI4_9FLAO</name>
<evidence type="ECO:0000313" key="3">
    <source>
        <dbReference type="Proteomes" id="UP000267524"/>
    </source>
</evidence>
<organism evidence="2 3">
    <name type="scientific">Chryseobacterium nematophagum</name>
    <dbReference type="NCBI Taxonomy" id="2305228"/>
    <lineage>
        <taxon>Bacteria</taxon>
        <taxon>Pseudomonadati</taxon>
        <taxon>Bacteroidota</taxon>
        <taxon>Flavobacteriia</taxon>
        <taxon>Flavobacteriales</taxon>
        <taxon>Weeksellaceae</taxon>
        <taxon>Chryseobacterium group</taxon>
        <taxon>Chryseobacterium</taxon>
    </lineage>
</organism>
<gene>
    <name evidence="2" type="ORF">D1632_04650</name>
</gene>
<accession>A0A3M7LEI4</accession>
<dbReference type="Proteomes" id="UP000267524">
    <property type="component" value="Unassembled WGS sequence"/>
</dbReference>
<protein>
    <submittedName>
        <fullName evidence="2">Uncharacterized protein</fullName>
    </submittedName>
</protein>
<dbReference type="AlphaFoldDB" id="A0A3M7LEI4"/>
<keyword evidence="1" id="KW-0472">Membrane</keyword>
<evidence type="ECO:0000313" key="2">
    <source>
        <dbReference type="EMBL" id="RMZ60484.1"/>
    </source>
</evidence>
<feature type="transmembrane region" description="Helical" evidence="1">
    <location>
        <begin position="70"/>
        <end position="92"/>
    </location>
</feature>
<proteinExistence type="predicted"/>
<keyword evidence="1" id="KW-1133">Transmembrane helix</keyword>
<keyword evidence="3" id="KW-1185">Reference proteome</keyword>
<comment type="caution">
    <text evidence="2">The sequence shown here is derived from an EMBL/GenBank/DDBJ whole genome shotgun (WGS) entry which is preliminary data.</text>
</comment>